<dbReference type="InterPro" id="IPR021249">
    <property type="entry name" value="DUF2788"/>
</dbReference>
<comment type="caution">
    <text evidence="2">The sequence shown here is derived from an EMBL/GenBank/DDBJ whole genome shotgun (WGS) entry which is preliminary data.</text>
</comment>
<dbReference type="PATRIC" id="fig|1470200.3.peg.1138"/>
<keyword evidence="1" id="KW-0812">Transmembrane</keyword>
<evidence type="ECO:0000256" key="1">
    <source>
        <dbReference type="SAM" id="Phobius"/>
    </source>
</evidence>
<accession>A0A0J0YU98</accession>
<dbReference type="EMBL" id="JTDO01000002">
    <property type="protein sequence ID" value="KLT73681.1"/>
    <property type="molecule type" value="Genomic_DNA"/>
</dbReference>
<organism evidence="2 3">
    <name type="scientific">Neisseria arctica</name>
    <dbReference type="NCBI Taxonomy" id="1470200"/>
    <lineage>
        <taxon>Bacteria</taxon>
        <taxon>Pseudomonadati</taxon>
        <taxon>Pseudomonadota</taxon>
        <taxon>Betaproteobacteria</taxon>
        <taxon>Neisseriales</taxon>
        <taxon>Neisseriaceae</taxon>
        <taxon>Neisseria</taxon>
    </lineage>
</organism>
<feature type="transmembrane region" description="Helical" evidence="1">
    <location>
        <begin position="6"/>
        <end position="29"/>
    </location>
</feature>
<sequence>MDEAVFSAWALKICLGVLIVFLGFIVWNLGKESKAGKFGTFILFLVLGLGVFGFIFKNVLIEFFILSK</sequence>
<dbReference type="RefSeq" id="WP_047760180.1">
    <property type="nucleotide sequence ID" value="NZ_CP091510.1"/>
</dbReference>
<keyword evidence="1" id="KW-1133">Transmembrane helix</keyword>
<gene>
    <name evidence="2" type="ORF">PL75_01680</name>
</gene>
<feature type="transmembrane region" description="Helical" evidence="1">
    <location>
        <begin position="41"/>
        <end position="66"/>
    </location>
</feature>
<dbReference type="AlphaFoldDB" id="A0A0J0YU98"/>
<dbReference type="STRING" id="1470200.PL75_01680"/>
<name>A0A0J0YU98_9NEIS</name>
<evidence type="ECO:0008006" key="4">
    <source>
        <dbReference type="Google" id="ProtNLM"/>
    </source>
</evidence>
<keyword evidence="1" id="KW-0472">Membrane</keyword>
<evidence type="ECO:0000313" key="3">
    <source>
        <dbReference type="Proteomes" id="UP000036027"/>
    </source>
</evidence>
<protein>
    <recommendedName>
        <fullName evidence="4">DUF2788 domain-containing protein</fullName>
    </recommendedName>
</protein>
<reference evidence="2 3" key="1">
    <citation type="submission" date="2014-11" db="EMBL/GenBank/DDBJ databases">
        <title>Genome of a novel goose pathogen.</title>
        <authorList>
            <person name="Hansen C.M."/>
            <person name="Hueffer K."/>
            <person name="Choi S.C."/>
        </authorList>
    </citation>
    <scope>NUCLEOTIDE SEQUENCE [LARGE SCALE GENOMIC DNA]</scope>
    <source>
        <strain evidence="2 3">KH1503</strain>
    </source>
</reference>
<proteinExistence type="predicted"/>
<keyword evidence="3" id="KW-1185">Reference proteome</keyword>
<dbReference type="Proteomes" id="UP000036027">
    <property type="component" value="Unassembled WGS sequence"/>
</dbReference>
<evidence type="ECO:0000313" key="2">
    <source>
        <dbReference type="EMBL" id="KLT73681.1"/>
    </source>
</evidence>
<dbReference type="OrthoDB" id="5625617at2"/>
<dbReference type="Pfam" id="PF10981">
    <property type="entry name" value="DUF2788"/>
    <property type="match status" value="1"/>
</dbReference>